<evidence type="ECO:0000313" key="5">
    <source>
        <dbReference type="EMBL" id="CAG86791.2"/>
    </source>
</evidence>
<dbReference type="KEGG" id="dha:DEHA2D04268g"/>
<feature type="region of interest" description="Disordered" evidence="3">
    <location>
        <begin position="625"/>
        <end position="844"/>
    </location>
</feature>
<dbReference type="InterPro" id="IPR031315">
    <property type="entry name" value="LNS2/PITP"/>
</dbReference>
<proteinExistence type="inferred from homology"/>
<dbReference type="InterPro" id="IPR023214">
    <property type="entry name" value="HAD_sf"/>
</dbReference>
<dbReference type="EMBL" id="CR382136">
    <property type="protein sequence ID" value="CAG86791.2"/>
    <property type="molecule type" value="Genomic_DNA"/>
</dbReference>
<dbReference type="Gene3D" id="3.40.50.1000">
    <property type="entry name" value="HAD superfamily/HAD-like"/>
    <property type="match status" value="1"/>
</dbReference>
<accession>Q6BT18</accession>
<dbReference type="GO" id="GO:0019915">
    <property type="term" value="P:lipid storage"/>
    <property type="evidence" value="ECO:0007669"/>
    <property type="project" value="EnsemblFungi"/>
</dbReference>
<dbReference type="RefSeq" id="XP_458652.2">
    <property type="nucleotide sequence ID" value="XM_458652.1"/>
</dbReference>
<dbReference type="Proteomes" id="UP000000599">
    <property type="component" value="Chromosome D"/>
</dbReference>
<feature type="region of interest" description="Disordered" evidence="3">
    <location>
        <begin position="102"/>
        <end position="179"/>
    </location>
</feature>
<organism evidence="5 6">
    <name type="scientific">Debaryomyces hansenii (strain ATCC 36239 / CBS 767 / BCRC 21394 / JCM 1990 / NBRC 0083 / IGC 2968)</name>
    <name type="common">Yeast</name>
    <name type="synonym">Torulaspora hansenii</name>
    <dbReference type="NCBI Taxonomy" id="284592"/>
    <lineage>
        <taxon>Eukaryota</taxon>
        <taxon>Fungi</taxon>
        <taxon>Dikarya</taxon>
        <taxon>Ascomycota</taxon>
        <taxon>Saccharomycotina</taxon>
        <taxon>Pichiomycetes</taxon>
        <taxon>Debaryomycetaceae</taxon>
        <taxon>Debaryomyces</taxon>
    </lineage>
</organism>
<feature type="compositionally biased region" description="Acidic residues" evidence="3">
    <location>
        <begin position="716"/>
        <end position="772"/>
    </location>
</feature>
<sequence>MQYVGKVGGYVYNQWNALNPATLSGAIDIIVVEQPDGSLHCSPWHIRFGKFQIIRPSQKKIDLYVNDIKTDLPMKLGDGGEACFVFETADHNMVSKSVLTSPVISPSSSAEGSPLGSPKEGSPSSSTFDLNHGEPEALDLNEHSNEPNDDDIENKIKLTDSNSPVTISPSKSPTPNSSLHSKITFEKARKITQQLNIPSKIDINGDMVLDMDGYKPNSQKNIDVSDEYFKKIFLQELMDLTNSNKDGKNSDQEYNFLDQIVSKDGDGNIRILNNNATEDEINLADDLTNHEGLVRVSSNEESPLDTTTNEENRQHGDKTYFKTLRLTSEQLQKMNLHYGENKIKFKLNQANSQIESNLYLWKSTTPIVISDIDGTITKSDALGHVLNLIGRDWTHPGVANLFQDIKSNGYNIIYLTARSVGQADSTRQYLKGIVQDGNIKLPHGPVILSPDRTMAALKREVILKKPEVFKMSCLNDIKSLYFSANDLSHDDDVTPFYAGFGNKITDAISYRSVKIPSHRIFTINPNGEVHMELLELAGYKSSYMYIGELVDHFFPPIKAVNTLNAYWNANQFNQYINNTKESSPPGSPGARSIDNFEGDSMLAIKTDEKYNDVNYWREPLANLSDLSDSDVEGDDDLVNESKSKSPKSPTLLSIRGADNDTATPTEVERPTSASSFTSPLKNFMFNHHENSSTPTTSSSNSARNPDDTAITNDSDYTNDYDDDDDDDDYTDDGYDDEDDYEDDYDDDEEGPNDGAEDVDGLEDEELDDEDLDHDLRHGFEHANDSPSPVSPKLSPVPPILDPLTKSKSNNGSHNVSNNDAKNDGNEESNSQFVKASDLMNKLSL</sequence>
<evidence type="ECO:0000313" key="6">
    <source>
        <dbReference type="Proteomes" id="UP000000599"/>
    </source>
</evidence>
<protein>
    <submittedName>
        <fullName evidence="5">DEHA2D04268p</fullName>
    </submittedName>
</protein>
<evidence type="ECO:0000256" key="2">
    <source>
        <dbReference type="ARBA" id="ARBA00022553"/>
    </source>
</evidence>
<dbReference type="Pfam" id="PF08235">
    <property type="entry name" value="LNS2"/>
    <property type="match status" value="1"/>
</dbReference>
<dbReference type="HOGENOM" id="CLU_002546_3_1_1"/>
<dbReference type="PANTHER" id="PTHR12181">
    <property type="entry name" value="LIPIN"/>
    <property type="match status" value="1"/>
</dbReference>
<comment type="similarity">
    <text evidence="1">Belongs to the lipin family.</text>
</comment>
<dbReference type="InParanoid" id="Q6BT18"/>
<feature type="compositionally biased region" description="Acidic residues" evidence="3">
    <location>
        <begin position="627"/>
        <end position="638"/>
    </location>
</feature>
<dbReference type="FunFam" id="3.40.50.1000:FF:000063">
    <property type="entry name" value="Nuclear elongation and deformation protein"/>
    <property type="match status" value="1"/>
</dbReference>
<dbReference type="GeneID" id="2901250"/>
<dbReference type="Pfam" id="PF24565">
    <property type="entry name" value="Ned1_M"/>
    <property type="match status" value="1"/>
</dbReference>
<dbReference type="OrthoDB" id="4567at2759"/>
<feature type="compositionally biased region" description="Basic and acidic residues" evidence="3">
    <location>
        <begin position="131"/>
        <end position="146"/>
    </location>
</feature>
<reference evidence="5 6" key="1">
    <citation type="journal article" date="2004" name="Nature">
        <title>Genome evolution in yeasts.</title>
        <authorList>
            <consortium name="Genolevures"/>
            <person name="Dujon B."/>
            <person name="Sherman D."/>
            <person name="Fischer G."/>
            <person name="Durrens P."/>
            <person name="Casaregola S."/>
            <person name="Lafontaine I."/>
            <person name="de Montigny J."/>
            <person name="Marck C."/>
            <person name="Neuveglise C."/>
            <person name="Talla E."/>
            <person name="Goffard N."/>
            <person name="Frangeul L."/>
            <person name="Aigle M."/>
            <person name="Anthouard V."/>
            <person name="Babour A."/>
            <person name="Barbe V."/>
            <person name="Barnay S."/>
            <person name="Blanchin S."/>
            <person name="Beckerich J.M."/>
            <person name="Beyne E."/>
            <person name="Bleykasten C."/>
            <person name="Boisrame A."/>
            <person name="Boyer J."/>
            <person name="Cattolico L."/>
            <person name="Confanioleri F."/>
            <person name="de Daruvar A."/>
            <person name="Despons L."/>
            <person name="Fabre E."/>
            <person name="Fairhead C."/>
            <person name="Ferry-Dumazet H."/>
            <person name="Groppi A."/>
            <person name="Hantraye F."/>
            <person name="Hennequin C."/>
            <person name="Jauniaux N."/>
            <person name="Joyet P."/>
            <person name="Kachouri R."/>
            <person name="Kerrest A."/>
            <person name="Koszul R."/>
            <person name="Lemaire M."/>
            <person name="Lesur I."/>
            <person name="Ma L."/>
            <person name="Muller H."/>
            <person name="Nicaud J.M."/>
            <person name="Nikolski M."/>
            <person name="Oztas S."/>
            <person name="Ozier-Kalogeropoulos O."/>
            <person name="Pellenz S."/>
            <person name="Potier S."/>
            <person name="Richard G.F."/>
            <person name="Straub M.L."/>
            <person name="Suleau A."/>
            <person name="Swennene D."/>
            <person name="Tekaia F."/>
            <person name="Wesolowski-Louvel M."/>
            <person name="Westhof E."/>
            <person name="Wirth B."/>
            <person name="Zeniou-Meyer M."/>
            <person name="Zivanovic I."/>
            <person name="Bolotin-Fukuhara M."/>
            <person name="Thierry A."/>
            <person name="Bouchier C."/>
            <person name="Caudron B."/>
            <person name="Scarpelli C."/>
            <person name="Gaillardin C."/>
            <person name="Weissenbach J."/>
            <person name="Wincker P."/>
            <person name="Souciet J.L."/>
        </authorList>
    </citation>
    <scope>NUCLEOTIDE SEQUENCE [LARGE SCALE GENOMIC DNA]</scope>
    <source>
        <strain evidence="6">ATCC 36239 / CBS 767 / BCRC 21394 / JCM 1990 / NBRC 0083 / IGC 2968</strain>
    </source>
</reference>
<dbReference type="AlphaFoldDB" id="Q6BT18"/>
<evidence type="ECO:0000256" key="1">
    <source>
        <dbReference type="ARBA" id="ARBA00005476"/>
    </source>
</evidence>
<feature type="compositionally biased region" description="Polar residues" evidence="3">
    <location>
        <begin position="671"/>
        <end position="680"/>
    </location>
</feature>
<feature type="compositionally biased region" description="Basic and acidic residues" evidence="3">
    <location>
        <begin position="773"/>
        <end position="783"/>
    </location>
</feature>
<gene>
    <name evidence="5" type="ordered locus">DEHA2D04268g</name>
</gene>
<feature type="compositionally biased region" description="Low complexity" evidence="3">
    <location>
        <begin position="691"/>
        <end position="701"/>
    </location>
</feature>
<dbReference type="STRING" id="284592.Q6BT18"/>
<evidence type="ECO:0000259" key="4">
    <source>
        <dbReference type="SMART" id="SM00775"/>
    </source>
</evidence>
<feature type="compositionally biased region" description="Polar residues" evidence="3">
    <location>
        <begin position="102"/>
        <end position="111"/>
    </location>
</feature>
<dbReference type="InterPro" id="IPR036412">
    <property type="entry name" value="HAD-like_sf"/>
</dbReference>
<dbReference type="InterPro" id="IPR007651">
    <property type="entry name" value="Lipin_N"/>
</dbReference>
<name>Q6BT18_DEBHA</name>
<evidence type="ECO:0000256" key="3">
    <source>
        <dbReference type="SAM" id="MobiDB-lite"/>
    </source>
</evidence>
<dbReference type="GO" id="GO:0019432">
    <property type="term" value="P:triglyceride biosynthetic process"/>
    <property type="evidence" value="ECO:0007669"/>
    <property type="project" value="TreeGrafter"/>
</dbReference>
<dbReference type="GO" id="GO:0009062">
    <property type="term" value="P:fatty acid catabolic process"/>
    <property type="evidence" value="ECO:0007669"/>
    <property type="project" value="TreeGrafter"/>
</dbReference>
<feature type="compositionally biased region" description="Polar residues" evidence="3">
    <location>
        <begin position="805"/>
        <end position="819"/>
    </location>
</feature>
<dbReference type="FunCoup" id="Q6BT18">
    <property type="interactions" value="457"/>
</dbReference>
<keyword evidence="6" id="KW-1185">Reference proteome</keyword>
<dbReference type="GO" id="GO:0005634">
    <property type="term" value="C:nucleus"/>
    <property type="evidence" value="ECO:0007669"/>
    <property type="project" value="UniProtKB-ARBA"/>
</dbReference>
<keyword evidence="2" id="KW-0597">Phosphoprotein</keyword>
<dbReference type="GO" id="GO:0007029">
    <property type="term" value="P:endoplasmic reticulum organization"/>
    <property type="evidence" value="ECO:0007669"/>
    <property type="project" value="EnsemblFungi"/>
</dbReference>
<dbReference type="SMART" id="SM00775">
    <property type="entry name" value="LNS2"/>
    <property type="match status" value="1"/>
</dbReference>
<dbReference type="InterPro" id="IPR026058">
    <property type="entry name" value="LIPIN"/>
</dbReference>
<dbReference type="InterPro" id="IPR057124">
    <property type="entry name" value="Ned1-like_M"/>
</dbReference>
<dbReference type="eggNOG" id="KOG2116">
    <property type="taxonomic scope" value="Eukaryota"/>
</dbReference>
<dbReference type="GO" id="GO:0008195">
    <property type="term" value="F:phosphatidate phosphatase activity"/>
    <property type="evidence" value="ECO:0007669"/>
    <property type="project" value="TreeGrafter"/>
</dbReference>
<feature type="compositionally biased region" description="Polar residues" evidence="3">
    <location>
        <begin position="159"/>
        <end position="179"/>
    </location>
</feature>
<dbReference type="SUPFAM" id="SSF56784">
    <property type="entry name" value="HAD-like"/>
    <property type="match status" value="1"/>
</dbReference>
<feature type="domain" description="LNS2/PITP" evidence="4">
    <location>
        <begin position="367"/>
        <end position="532"/>
    </location>
</feature>
<dbReference type="PANTHER" id="PTHR12181:SF12">
    <property type="entry name" value="PHOSPHATIDATE PHOSPHATASE"/>
    <property type="match status" value="1"/>
</dbReference>
<dbReference type="OMA" id="QDYSMKL"/>
<dbReference type="VEuPathDB" id="FungiDB:DEHA2D04268g"/>
<dbReference type="Pfam" id="PF04571">
    <property type="entry name" value="Lipin_N"/>
    <property type="match status" value="1"/>
</dbReference>
<dbReference type="InterPro" id="IPR013209">
    <property type="entry name" value="LNS2"/>
</dbReference>
<dbReference type="GO" id="GO:0071763">
    <property type="term" value="P:nuclear membrane organization"/>
    <property type="evidence" value="ECO:0007669"/>
    <property type="project" value="EnsemblFungi"/>
</dbReference>